<reference evidence="2 3" key="1">
    <citation type="submission" date="2021-06" db="EMBL/GenBank/DDBJ databases">
        <authorList>
            <person name="Sun Q."/>
            <person name="Li D."/>
        </authorList>
    </citation>
    <scope>NUCLEOTIDE SEQUENCE [LARGE SCALE GENOMIC DNA]</scope>
    <source>
        <strain evidence="2 3">MSJ-4</strain>
    </source>
</reference>
<organism evidence="2 3">
    <name type="scientific">Clostridium simiarum</name>
    <dbReference type="NCBI Taxonomy" id="2841506"/>
    <lineage>
        <taxon>Bacteria</taxon>
        <taxon>Bacillati</taxon>
        <taxon>Bacillota</taxon>
        <taxon>Clostridia</taxon>
        <taxon>Eubacteriales</taxon>
        <taxon>Clostridiaceae</taxon>
        <taxon>Clostridium</taxon>
    </lineage>
</organism>
<accession>A0ABS6EYF0</accession>
<evidence type="ECO:0000313" key="2">
    <source>
        <dbReference type="EMBL" id="MBU5590423.1"/>
    </source>
</evidence>
<dbReference type="PANTHER" id="PTHR30105">
    <property type="entry name" value="UNCHARACTERIZED YIBQ-RELATED"/>
    <property type="match status" value="1"/>
</dbReference>
<evidence type="ECO:0000313" key="3">
    <source>
        <dbReference type="Proteomes" id="UP000736583"/>
    </source>
</evidence>
<keyword evidence="1" id="KW-1133">Transmembrane helix</keyword>
<comment type="caution">
    <text evidence="2">The sequence shown here is derived from an EMBL/GenBank/DDBJ whole genome shotgun (WGS) entry which is preliminary data.</text>
</comment>
<dbReference type="RefSeq" id="WP_216455627.1">
    <property type="nucleotide sequence ID" value="NZ_JAHLQL010000001.1"/>
</dbReference>
<dbReference type="EMBL" id="JAHLQL010000001">
    <property type="protein sequence ID" value="MBU5590423.1"/>
    <property type="molecule type" value="Genomic_DNA"/>
</dbReference>
<dbReference type="CDD" id="cd10936">
    <property type="entry name" value="CE4_DAC2"/>
    <property type="match status" value="1"/>
</dbReference>
<sequence>MFVVIKKKHIVLSIITIIIIVTLFILGKAYLKSKGTLNENHHGYIAIVIDDFGNDSKGTEEMMNIGIPFTAAIMPFMSSSVKDSEKAKEKGIETIVHLPMEPEKGKSSWLGPKGITVDLKDEEIKNRVEAAFDEVNSAVGLNNHMGSKAMKDKRVVGIIMGVLKEKDKIFLDSKTTSSREAEEAAKSLGVKYYGRNIFIDNNKDIGSIEKQLDKAAHLAIKEGSAIAIGHVGVEGGVVTANAIKNKVPELKKKGIEFVYLSQMP</sequence>
<keyword evidence="1" id="KW-0812">Transmembrane</keyword>
<dbReference type="InterPro" id="IPR006837">
    <property type="entry name" value="Divergent_DAC"/>
</dbReference>
<dbReference type="Proteomes" id="UP000736583">
    <property type="component" value="Unassembled WGS sequence"/>
</dbReference>
<proteinExistence type="predicted"/>
<name>A0ABS6EYF0_9CLOT</name>
<gene>
    <name evidence="2" type="ORF">KQI89_01470</name>
</gene>
<protein>
    <submittedName>
        <fullName evidence="2">Divergent polysaccharide deacetylase family protein</fullName>
    </submittedName>
</protein>
<evidence type="ECO:0000256" key="1">
    <source>
        <dbReference type="SAM" id="Phobius"/>
    </source>
</evidence>
<dbReference type="Pfam" id="PF04748">
    <property type="entry name" value="Polysacc_deac_2"/>
    <property type="match status" value="1"/>
</dbReference>
<dbReference type="PANTHER" id="PTHR30105:SF2">
    <property type="entry name" value="DIVERGENT POLYSACCHARIDE DEACETYLASE SUPERFAMILY"/>
    <property type="match status" value="1"/>
</dbReference>
<keyword evidence="3" id="KW-1185">Reference proteome</keyword>
<keyword evidence="1" id="KW-0472">Membrane</keyword>
<feature type="transmembrane region" description="Helical" evidence="1">
    <location>
        <begin position="12"/>
        <end position="31"/>
    </location>
</feature>